<dbReference type="PANTHER" id="PTHR22937:SF222">
    <property type="entry name" value="RING-TYPE E3 UBIQUITIN TRANSFERASE"/>
    <property type="match status" value="1"/>
</dbReference>
<keyword evidence="4" id="KW-0479">Metal-binding</keyword>
<organism evidence="9 10">
    <name type="scientific">Solanum commersonii</name>
    <name type="common">Commerson's wild potato</name>
    <name type="synonym">Commerson's nightshade</name>
    <dbReference type="NCBI Taxonomy" id="4109"/>
    <lineage>
        <taxon>Eukaryota</taxon>
        <taxon>Viridiplantae</taxon>
        <taxon>Streptophyta</taxon>
        <taxon>Embryophyta</taxon>
        <taxon>Tracheophyta</taxon>
        <taxon>Spermatophyta</taxon>
        <taxon>Magnoliopsida</taxon>
        <taxon>eudicotyledons</taxon>
        <taxon>Gunneridae</taxon>
        <taxon>Pentapetalae</taxon>
        <taxon>asterids</taxon>
        <taxon>lamiids</taxon>
        <taxon>Solanales</taxon>
        <taxon>Solanaceae</taxon>
        <taxon>Solanoideae</taxon>
        <taxon>Solaneae</taxon>
        <taxon>Solanum</taxon>
    </lineage>
</organism>
<dbReference type="Pfam" id="PF13639">
    <property type="entry name" value="zf-RING_2"/>
    <property type="match status" value="1"/>
</dbReference>
<evidence type="ECO:0000256" key="3">
    <source>
        <dbReference type="ARBA" id="ARBA00022679"/>
    </source>
</evidence>
<dbReference type="GO" id="GO:0008270">
    <property type="term" value="F:zinc ion binding"/>
    <property type="evidence" value="ECO:0007669"/>
    <property type="project" value="UniProtKB-KW"/>
</dbReference>
<protein>
    <recommendedName>
        <fullName evidence="2">RING-type E3 ubiquitin transferase</fullName>
        <ecNumber evidence="2">2.3.2.27</ecNumber>
    </recommendedName>
</protein>
<dbReference type="OrthoDB" id="8062037at2759"/>
<dbReference type="GO" id="GO:0005634">
    <property type="term" value="C:nucleus"/>
    <property type="evidence" value="ECO:0007669"/>
    <property type="project" value="TreeGrafter"/>
</dbReference>
<dbReference type="InterPro" id="IPR013083">
    <property type="entry name" value="Znf_RING/FYVE/PHD"/>
</dbReference>
<keyword evidence="6" id="KW-0833">Ubl conjugation pathway</keyword>
<dbReference type="SUPFAM" id="SSF57850">
    <property type="entry name" value="RING/U-box"/>
    <property type="match status" value="1"/>
</dbReference>
<dbReference type="EC" id="2.3.2.27" evidence="2"/>
<dbReference type="InterPro" id="IPR045191">
    <property type="entry name" value="MBR1/2-like"/>
</dbReference>
<dbReference type="InterPro" id="IPR001841">
    <property type="entry name" value="Znf_RING"/>
</dbReference>
<reference evidence="9 10" key="1">
    <citation type="submission" date="2020-09" db="EMBL/GenBank/DDBJ databases">
        <title>De no assembly of potato wild relative species, Solanum commersonii.</title>
        <authorList>
            <person name="Cho K."/>
        </authorList>
    </citation>
    <scope>NUCLEOTIDE SEQUENCE [LARGE SCALE GENOMIC DNA]</scope>
    <source>
        <strain evidence="9">LZ3.2</strain>
        <tissue evidence="9">Leaf</tissue>
    </source>
</reference>
<evidence type="ECO:0000256" key="4">
    <source>
        <dbReference type="ARBA" id="ARBA00022723"/>
    </source>
</evidence>
<evidence type="ECO:0000313" key="10">
    <source>
        <dbReference type="Proteomes" id="UP000824120"/>
    </source>
</evidence>
<evidence type="ECO:0000256" key="1">
    <source>
        <dbReference type="ARBA" id="ARBA00000900"/>
    </source>
</evidence>
<dbReference type="AlphaFoldDB" id="A0A9J5Z5Y1"/>
<sequence>MEEKPDVDILRYYKTRIHHVVAHEDGNLKGTVEENLQGQSKAYMEETPDEDILRYYKTRIHHVVAHEDGVNSSTNKKKICGIYLAEYENEEITGTLWCDYEYHACCIKQWLLRKRDCPICRAYSSPFTSTN</sequence>
<dbReference type="Proteomes" id="UP000824120">
    <property type="component" value="Chromosome 5"/>
</dbReference>
<keyword evidence="3" id="KW-0808">Transferase</keyword>
<gene>
    <name evidence="9" type="ORF">H5410_027922</name>
</gene>
<keyword evidence="7" id="KW-0862">Zinc</keyword>
<name>A0A9J5Z5Y1_SOLCO</name>
<evidence type="ECO:0000259" key="8">
    <source>
        <dbReference type="Pfam" id="PF13639"/>
    </source>
</evidence>
<keyword evidence="10" id="KW-1185">Reference proteome</keyword>
<evidence type="ECO:0000256" key="6">
    <source>
        <dbReference type="ARBA" id="ARBA00022786"/>
    </source>
</evidence>
<evidence type="ECO:0000313" key="9">
    <source>
        <dbReference type="EMBL" id="KAG5606430.1"/>
    </source>
</evidence>
<comment type="catalytic activity">
    <reaction evidence="1">
        <text>S-ubiquitinyl-[E2 ubiquitin-conjugating enzyme]-L-cysteine + [acceptor protein]-L-lysine = [E2 ubiquitin-conjugating enzyme]-L-cysteine + N(6)-ubiquitinyl-[acceptor protein]-L-lysine.</text>
        <dbReference type="EC" id="2.3.2.27"/>
    </reaction>
</comment>
<evidence type="ECO:0000256" key="5">
    <source>
        <dbReference type="ARBA" id="ARBA00022771"/>
    </source>
</evidence>
<feature type="domain" description="RING-type" evidence="8">
    <location>
        <begin position="80"/>
        <end position="121"/>
    </location>
</feature>
<dbReference type="Gene3D" id="3.30.40.10">
    <property type="entry name" value="Zinc/RING finger domain, C3HC4 (zinc finger)"/>
    <property type="match status" value="1"/>
</dbReference>
<comment type="caution">
    <text evidence="9">The sequence shown here is derived from an EMBL/GenBank/DDBJ whole genome shotgun (WGS) entry which is preliminary data.</text>
</comment>
<accession>A0A9J5Z5Y1</accession>
<dbReference type="PANTHER" id="PTHR22937">
    <property type="entry name" value="E3 UBIQUITIN-PROTEIN LIGASE RNF165"/>
    <property type="match status" value="1"/>
</dbReference>
<proteinExistence type="predicted"/>
<dbReference type="GO" id="GO:0061630">
    <property type="term" value="F:ubiquitin protein ligase activity"/>
    <property type="evidence" value="ECO:0007669"/>
    <property type="project" value="UniProtKB-EC"/>
</dbReference>
<dbReference type="EMBL" id="JACXVP010000005">
    <property type="protein sequence ID" value="KAG5606430.1"/>
    <property type="molecule type" value="Genomic_DNA"/>
</dbReference>
<evidence type="ECO:0000256" key="7">
    <source>
        <dbReference type="ARBA" id="ARBA00022833"/>
    </source>
</evidence>
<evidence type="ECO:0000256" key="2">
    <source>
        <dbReference type="ARBA" id="ARBA00012483"/>
    </source>
</evidence>
<keyword evidence="5" id="KW-0863">Zinc-finger</keyword>